<evidence type="ECO:0000313" key="2">
    <source>
        <dbReference type="EMBL" id="PXX52594.1"/>
    </source>
</evidence>
<evidence type="ECO:0000256" key="1">
    <source>
        <dbReference type="SAM" id="SignalP"/>
    </source>
</evidence>
<gene>
    <name evidence="2" type="ORF">DFR60_107280</name>
</gene>
<keyword evidence="1" id="KW-0732">Signal</keyword>
<name>A0A2V3Y3N6_9FIRM</name>
<feature type="signal peptide" evidence="1">
    <location>
        <begin position="1"/>
        <end position="24"/>
    </location>
</feature>
<accession>A0A2V3Y3N6</accession>
<organism evidence="2 3">
    <name type="scientific">Hungatella effluvii</name>
    <dbReference type="NCBI Taxonomy" id="1096246"/>
    <lineage>
        <taxon>Bacteria</taxon>
        <taxon>Bacillati</taxon>
        <taxon>Bacillota</taxon>
        <taxon>Clostridia</taxon>
        <taxon>Lachnospirales</taxon>
        <taxon>Lachnospiraceae</taxon>
        <taxon>Hungatella</taxon>
    </lineage>
</organism>
<feature type="chain" id="PRO_5016031429" evidence="1">
    <location>
        <begin position="25"/>
        <end position="173"/>
    </location>
</feature>
<dbReference type="RefSeq" id="WP_110323709.1">
    <property type="nucleotide sequence ID" value="NZ_QJKD01000007.1"/>
</dbReference>
<sequence>MKKRLLSILLALLMVASVATSTYAQGNVEQILSGSPYVTTINNKVSRFSAIQPRGSIISTGILQISNKGKGNIGVYIQTLTHQEVDETIFGVYLDRWIASEKRWATVANYKFTYTKEDNPDDDLTIKSIAFDIEGQPVDCYYKLRGAHLVILNGNREMLTSETDGILITDNVE</sequence>
<protein>
    <submittedName>
        <fullName evidence="2">Uncharacterized protein</fullName>
    </submittedName>
</protein>
<proteinExistence type="predicted"/>
<dbReference type="AlphaFoldDB" id="A0A2V3Y3N6"/>
<keyword evidence="3" id="KW-1185">Reference proteome</keyword>
<dbReference type="Proteomes" id="UP000248057">
    <property type="component" value="Unassembled WGS sequence"/>
</dbReference>
<comment type="caution">
    <text evidence="2">The sequence shown here is derived from an EMBL/GenBank/DDBJ whole genome shotgun (WGS) entry which is preliminary data.</text>
</comment>
<dbReference type="EMBL" id="QJKD01000007">
    <property type="protein sequence ID" value="PXX52594.1"/>
    <property type="molecule type" value="Genomic_DNA"/>
</dbReference>
<reference evidence="2 3" key="1">
    <citation type="submission" date="2018-05" db="EMBL/GenBank/DDBJ databases">
        <title>Genomic Encyclopedia of Type Strains, Phase IV (KMG-IV): sequencing the most valuable type-strain genomes for metagenomic binning, comparative biology and taxonomic classification.</title>
        <authorList>
            <person name="Goeker M."/>
        </authorList>
    </citation>
    <scope>NUCLEOTIDE SEQUENCE [LARGE SCALE GENOMIC DNA]</scope>
    <source>
        <strain evidence="2 3">DSM 24995</strain>
    </source>
</reference>
<dbReference type="GeneID" id="86062389"/>
<evidence type="ECO:0000313" key="3">
    <source>
        <dbReference type="Proteomes" id="UP000248057"/>
    </source>
</evidence>